<dbReference type="InterPro" id="IPR016155">
    <property type="entry name" value="Mopterin_synth/thiamin_S_b"/>
</dbReference>
<dbReference type="PATRIC" id="fig|1217656.3.peg.2080"/>
<accession>N8WZK0</accession>
<dbReference type="Proteomes" id="UP000013148">
    <property type="component" value="Unassembled WGS sequence"/>
</dbReference>
<dbReference type="SUPFAM" id="SSF54285">
    <property type="entry name" value="MoaD/ThiS"/>
    <property type="match status" value="1"/>
</dbReference>
<gene>
    <name evidence="1" type="ORF">F964_02130</name>
</gene>
<keyword evidence="2" id="KW-1185">Reference proteome</keyword>
<comment type="caution">
    <text evidence="1">The sequence shown here is derived from an EMBL/GenBank/DDBJ whole genome shotgun (WGS) entry which is preliminary data.</text>
</comment>
<dbReference type="HOGENOM" id="CLU_114601_3_0_6"/>
<protein>
    <recommendedName>
        <fullName evidence="3">Molybdopterin synthase sulfur carrier subunit</fullName>
    </recommendedName>
</protein>
<evidence type="ECO:0000313" key="1">
    <source>
        <dbReference type="EMBL" id="ENV17416.1"/>
    </source>
</evidence>
<sequence length="106" mass="11639">MSDQFTIPNTPDSANIANQFKDIQQQMTVKIECFGAIERLLPTDLTLQCESEMRISDVLDYVVRAYPHAGNMLERCACAIGEDIIPRQTLLTADSTVVLLPPVAGG</sequence>
<reference evidence="1 2" key="1">
    <citation type="submission" date="2013-02" db="EMBL/GenBank/DDBJ databases">
        <title>The Genome Sequence of Acinetobacter guillouiae NIPH 991.</title>
        <authorList>
            <consortium name="The Broad Institute Genome Sequencing Platform"/>
            <consortium name="The Broad Institute Genome Sequencing Center for Infectious Disease"/>
            <person name="Cerqueira G."/>
            <person name="Feldgarden M."/>
            <person name="Courvalin P."/>
            <person name="Perichon B."/>
            <person name="Grillot-Courvalin C."/>
            <person name="Clermont D."/>
            <person name="Rocha E."/>
            <person name="Yoon E.-J."/>
            <person name="Nemec A."/>
            <person name="Walker B."/>
            <person name="Young S.K."/>
            <person name="Zeng Q."/>
            <person name="Gargeya S."/>
            <person name="Fitzgerald M."/>
            <person name="Haas B."/>
            <person name="Abouelleil A."/>
            <person name="Alvarado L."/>
            <person name="Arachchi H.M."/>
            <person name="Berlin A.M."/>
            <person name="Chapman S.B."/>
            <person name="Dewar J."/>
            <person name="Goldberg J."/>
            <person name="Griggs A."/>
            <person name="Gujja S."/>
            <person name="Hansen M."/>
            <person name="Howarth C."/>
            <person name="Imamovic A."/>
            <person name="Larimer J."/>
            <person name="McCowan C."/>
            <person name="Murphy C."/>
            <person name="Neiman D."/>
            <person name="Pearson M."/>
            <person name="Priest M."/>
            <person name="Roberts A."/>
            <person name="Saif S."/>
            <person name="Shea T."/>
            <person name="Sisk P."/>
            <person name="Sykes S."/>
            <person name="Wortman J."/>
            <person name="Nusbaum C."/>
            <person name="Birren B."/>
        </authorList>
    </citation>
    <scope>NUCLEOTIDE SEQUENCE [LARGE SCALE GENOMIC DNA]</scope>
    <source>
        <strain evidence="1 2">NIPH 991</strain>
    </source>
</reference>
<evidence type="ECO:0008006" key="3">
    <source>
        <dbReference type="Google" id="ProtNLM"/>
    </source>
</evidence>
<dbReference type="AlphaFoldDB" id="N8WZK0"/>
<dbReference type="CDD" id="cd17040">
    <property type="entry name" value="Ubl_MoaD_like"/>
    <property type="match status" value="1"/>
</dbReference>
<name>N8WZK0_ACIGI</name>
<dbReference type="eggNOG" id="COG1977">
    <property type="taxonomic scope" value="Bacteria"/>
</dbReference>
<dbReference type="EMBL" id="APPJ01000010">
    <property type="protein sequence ID" value="ENV17416.1"/>
    <property type="molecule type" value="Genomic_DNA"/>
</dbReference>
<dbReference type="InterPro" id="IPR003749">
    <property type="entry name" value="ThiS/MoaD-like"/>
</dbReference>
<dbReference type="Gene3D" id="3.10.20.30">
    <property type="match status" value="1"/>
</dbReference>
<organism evidence="1 2">
    <name type="scientific">Acinetobacter guillouiae NIPH 991</name>
    <dbReference type="NCBI Taxonomy" id="1217656"/>
    <lineage>
        <taxon>Bacteria</taxon>
        <taxon>Pseudomonadati</taxon>
        <taxon>Pseudomonadota</taxon>
        <taxon>Gammaproteobacteria</taxon>
        <taxon>Moraxellales</taxon>
        <taxon>Moraxellaceae</taxon>
        <taxon>Acinetobacter</taxon>
    </lineage>
</organism>
<dbReference type="Pfam" id="PF02597">
    <property type="entry name" value="ThiS"/>
    <property type="match status" value="1"/>
</dbReference>
<proteinExistence type="predicted"/>
<evidence type="ECO:0000313" key="2">
    <source>
        <dbReference type="Proteomes" id="UP000013148"/>
    </source>
</evidence>
<dbReference type="InterPro" id="IPR012675">
    <property type="entry name" value="Beta-grasp_dom_sf"/>
</dbReference>